<name>A0A9W6L1A8_9PSEU</name>
<comment type="subcellular location">
    <subcellularLocation>
        <location evidence="1">Cell membrane</location>
        <topology evidence="1">Multi-pass membrane protein</topology>
    </subcellularLocation>
</comment>
<evidence type="ECO:0000256" key="6">
    <source>
        <dbReference type="SAM" id="MobiDB-lite"/>
    </source>
</evidence>
<comment type="caution">
    <text evidence="9">The sequence shown here is derived from an EMBL/GenBank/DDBJ whole genome shotgun (WGS) entry which is preliminary data.</text>
</comment>
<feature type="transmembrane region" description="Helical" evidence="7">
    <location>
        <begin position="63"/>
        <end position="83"/>
    </location>
</feature>
<keyword evidence="10" id="KW-1185">Reference proteome</keyword>
<dbReference type="Gene3D" id="3.90.1200.10">
    <property type="match status" value="1"/>
</dbReference>
<feature type="domain" description="Aminoglycoside phosphotransferase" evidence="8">
    <location>
        <begin position="542"/>
        <end position="715"/>
    </location>
</feature>
<feature type="transmembrane region" description="Helical" evidence="7">
    <location>
        <begin position="389"/>
        <end position="409"/>
    </location>
</feature>
<reference evidence="9" key="1">
    <citation type="journal article" date="2014" name="Int. J. Syst. Evol. Microbiol.">
        <title>Complete genome sequence of Corynebacterium casei LMG S-19264T (=DSM 44701T), isolated from a smear-ripened cheese.</title>
        <authorList>
            <consortium name="US DOE Joint Genome Institute (JGI-PGF)"/>
            <person name="Walter F."/>
            <person name="Albersmeier A."/>
            <person name="Kalinowski J."/>
            <person name="Ruckert C."/>
        </authorList>
    </citation>
    <scope>NUCLEOTIDE SEQUENCE</scope>
    <source>
        <strain evidence="9">VKM Ac-1069</strain>
    </source>
</reference>
<evidence type="ECO:0000313" key="10">
    <source>
        <dbReference type="Proteomes" id="UP001143463"/>
    </source>
</evidence>
<dbReference type="PANTHER" id="PTHR30250">
    <property type="entry name" value="PST FAMILY PREDICTED COLANIC ACID TRANSPORTER"/>
    <property type="match status" value="1"/>
</dbReference>
<evidence type="ECO:0000256" key="3">
    <source>
        <dbReference type="ARBA" id="ARBA00022692"/>
    </source>
</evidence>
<feature type="compositionally biased region" description="Basic and acidic residues" evidence="6">
    <location>
        <begin position="7"/>
        <end position="22"/>
    </location>
</feature>
<accession>A0A9W6L1A8</accession>
<evidence type="ECO:0000256" key="5">
    <source>
        <dbReference type="ARBA" id="ARBA00023136"/>
    </source>
</evidence>
<feature type="region of interest" description="Disordered" evidence="6">
    <location>
        <begin position="1"/>
        <end position="25"/>
    </location>
</feature>
<evidence type="ECO:0000256" key="2">
    <source>
        <dbReference type="ARBA" id="ARBA00022475"/>
    </source>
</evidence>
<dbReference type="Proteomes" id="UP001143463">
    <property type="component" value="Unassembled WGS sequence"/>
</dbReference>
<keyword evidence="5 7" id="KW-0472">Membrane</keyword>
<dbReference type="AlphaFoldDB" id="A0A9W6L1A8"/>
<gene>
    <name evidence="9" type="ORF">GCM10017577_15110</name>
</gene>
<evidence type="ECO:0000313" key="9">
    <source>
        <dbReference type="EMBL" id="GLL10371.1"/>
    </source>
</evidence>
<proteinExistence type="predicted"/>
<dbReference type="InterPro" id="IPR050833">
    <property type="entry name" value="Poly_Biosynth_Transport"/>
</dbReference>
<keyword evidence="3 7" id="KW-0812">Transmembrane</keyword>
<keyword evidence="2" id="KW-1003">Cell membrane</keyword>
<evidence type="ECO:0000256" key="1">
    <source>
        <dbReference type="ARBA" id="ARBA00004651"/>
    </source>
</evidence>
<keyword evidence="4 7" id="KW-1133">Transmembrane helix</keyword>
<dbReference type="InterPro" id="IPR011009">
    <property type="entry name" value="Kinase-like_dom_sf"/>
</dbReference>
<feature type="transmembrane region" description="Helical" evidence="7">
    <location>
        <begin position="203"/>
        <end position="222"/>
    </location>
</feature>
<feature type="transmembrane region" description="Helical" evidence="7">
    <location>
        <begin position="171"/>
        <end position="191"/>
    </location>
</feature>
<dbReference type="SUPFAM" id="SSF56112">
    <property type="entry name" value="Protein kinase-like (PK-like)"/>
    <property type="match status" value="1"/>
</dbReference>
<feature type="transmembrane region" description="Helical" evidence="7">
    <location>
        <begin position="134"/>
        <end position="159"/>
    </location>
</feature>
<dbReference type="EMBL" id="BSFQ01000004">
    <property type="protein sequence ID" value="GLL10371.1"/>
    <property type="molecule type" value="Genomic_DNA"/>
</dbReference>
<feature type="transmembrane region" description="Helical" evidence="7">
    <location>
        <begin position="228"/>
        <end position="249"/>
    </location>
</feature>
<dbReference type="GO" id="GO:0005886">
    <property type="term" value="C:plasma membrane"/>
    <property type="evidence" value="ECO:0007669"/>
    <property type="project" value="UniProtKB-SubCell"/>
</dbReference>
<evidence type="ECO:0000256" key="7">
    <source>
        <dbReference type="SAM" id="Phobius"/>
    </source>
</evidence>
<dbReference type="PANTHER" id="PTHR30250:SF11">
    <property type="entry name" value="O-ANTIGEN TRANSPORTER-RELATED"/>
    <property type="match status" value="1"/>
</dbReference>
<evidence type="ECO:0000256" key="4">
    <source>
        <dbReference type="ARBA" id="ARBA00022989"/>
    </source>
</evidence>
<dbReference type="Pfam" id="PF01636">
    <property type="entry name" value="APH"/>
    <property type="match status" value="1"/>
</dbReference>
<reference evidence="9" key="2">
    <citation type="submission" date="2023-01" db="EMBL/GenBank/DDBJ databases">
        <authorList>
            <person name="Sun Q."/>
            <person name="Evtushenko L."/>
        </authorList>
    </citation>
    <scope>NUCLEOTIDE SEQUENCE</scope>
    <source>
        <strain evidence="9">VKM Ac-1069</strain>
    </source>
</reference>
<sequence length="819" mass="85618">MPPVESRGVRAPDDPPKPEPPRPTRTRARLRRPLRAGVLPTGIGKRIGGRIGKRIGSAAHRDGLALILGSGLTSAVGLVYWVLAARLFPADVVGLNQAALSAVMLLGSVAHLNMTYALLRFVPVAGHAARRLVIGGYLAAGGIAALAGLAFAAGARWWAPDLVAAVGQDRLTVFFVLATPVWALFTVQDYVLTGIRRATVVPLENGVFALLKVGLLLAALVATVTGAIAVSWMVATALLVLVVNVWLLARALPRFTREYGAAGGAAERITARDLGAFVRADYAGAIFQQAAMFGMPVLVLGRLGPEANGAYGIVWQIAQALFVVSSGMNQSMVAHTAADAASADTVETARRATIRRSLTLVLPGALVVAAGAPLILSVFGAGYAREGTAALALTALAAVPYSVTSATVSAARVRRRGRVQFAVPAAAAVLVIGGSWLLLPVLGIVGAGVAWLVGQSVVALVIMLVTARWLPPFLAHRVDALRSAGLLRRIGGADSLLLGVPGGAGWTLGERLTGGSESVVVRVGPDGGALRPGQQGALQQGALLKACDTPRSRRGLAWQTEVLDRLHADPRIGHLHPLLPRVLGAGEIGRSYCVIESLVPGESGLTVLRDPVRGPGFVDHAAEVIGELHRHTGEVRPIGPEDLDAWVHEPLSRVRSLVPRALHADARTLAARLDAALRGRRASVGWVHGDFSPVNLLADAGGRVTGIVDWCEARPAGLQVLDVVALHQFAVMHGAGRELGSLVLDWLAGPPDAVGERMGTAQRRLGGDPVDDRVLTVLGWLQHVSEVARKSARASANPVWVRRNVRAPLRGARAALDAA</sequence>
<dbReference type="InterPro" id="IPR002575">
    <property type="entry name" value="Aminoglycoside_PTrfase"/>
</dbReference>
<evidence type="ECO:0000259" key="8">
    <source>
        <dbReference type="Pfam" id="PF01636"/>
    </source>
</evidence>
<feature type="transmembrane region" description="Helical" evidence="7">
    <location>
        <begin position="98"/>
        <end position="122"/>
    </location>
</feature>
<organism evidence="9 10">
    <name type="scientific">Pseudonocardia halophobica</name>
    <dbReference type="NCBI Taxonomy" id="29401"/>
    <lineage>
        <taxon>Bacteria</taxon>
        <taxon>Bacillati</taxon>
        <taxon>Actinomycetota</taxon>
        <taxon>Actinomycetes</taxon>
        <taxon>Pseudonocardiales</taxon>
        <taxon>Pseudonocardiaceae</taxon>
        <taxon>Pseudonocardia</taxon>
    </lineage>
</organism>
<feature type="transmembrane region" description="Helical" evidence="7">
    <location>
        <begin position="360"/>
        <end position="383"/>
    </location>
</feature>
<protein>
    <recommendedName>
        <fullName evidence="8">Aminoglycoside phosphotransferase domain-containing protein</fullName>
    </recommendedName>
</protein>